<protein>
    <recommendedName>
        <fullName evidence="6">Battenin</fullName>
    </recommendedName>
</protein>
<evidence type="ECO:0000313" key="8">
    <source>
        <dbReference type="Proteomes" id="UP000316759"/>
    </source>
</evidence>
<feature type="transmembrane region" description="Helical" evidence="6">
    <location>
        <begin position="227"/>
        <end position="247"/>
    </location>
</feature>
<keyword evidence="6" id="KW-0458">Lysosome</keyword>
<dbReference type="AlphaFoldDB" id="A0A504YRX8"/>
<dbReference type="GO" id="GO:0012505">
    <property type="term" value="C:endomembrane system"/>
    <property type="evidence" value="ECO:0007669"/>
    <property type="project" value="UniProtKB-SubCell"/>
</dbReference>
<keyword evidence="8" id="KW-1185">Reference proteome</keyword>
<dbReference type="GO" id="GO:0005765">
    <property type="term" value="C:lysosomal membrane"/>
    <property type="evidence" value="ECO:0007669"/>
    <property type="project" value="UniProtKB-SubCell"/>
</dbReference>
<dbReference type="PRINTS" id="PR01315">
    <property type="entry name" value="BATTENIN"/>
</dbReference>
<organism evidence="7 8">
    <name type="scientific">Fasciola gigantica</name>
    <name type="common">Giant liver fluke</name>
    <dbReference type="NCBI Taxonomy" id="46835"/>
    <lineage>
        <taxon>Eukaryota</taxon>
        <taxon>Metazoa</taxon>
        <taxon>Spiralia</taxon>
        <taxon>Lophotrochozoa</taxon>
        <taxon>Platyhelminthes</taxon>
        <taxon>Trematoda</taxon>
        <taxon>Digenea</taxon>
        <taxon>Plagiorchiida</taxon>
        <taxon>Echinostomata</taxon>
        <taxon>Echinostomatoidea</taxon>
        <taxon>Fasciolidae</taxon>
        <taxon>Fasciola</taxon>
    </lineage>
</organism>
<dbReference type="OrthoDB" id="5965864at2759"/>
<name>A0A504YRX8_FASGI</name>
<evidence type="ECO:0000256" key="1">
    <source>
        <dbReference type="ARBA" id="ARBA00004127"/>
    </source>
</evidence>
<keyword evidence="5 6" id="KW-0472">Membrane</keyword>
<feature type="transmembrane region" description="Helical" evidence="6">
    <location>
        <begin position="253"/>
        <end position="276"/>
    </location>
</feature>
<dbReference type="InterPro" id="IPR003492">
    <property type="entry name" value="Battenin_disease_Cln3"/>
</dbReference>
<accession>A0A504YRX8</accession>
<dbReference type="STRING" id="46835.A0A504YRX8"/>
<proteinExistence type="inferred from homology"/>
<keyword evidence="3 6" id="KW-0812">Transmembrane</keyword>
<comment type="caution">
    <text evidence="7">The sequence shown here is derived from an EMBL/GenBank/DDBJ whole genome shotgun (WGS) entry which is preliminary data.</text>
</comment>
<evidence type="ECO:0000313" key="7">
    <source>
        <dbReference type="EMBL" id="TPP64922.1"/>
    </source>
</evidence>
<dbReference type="GO" id="GO:0051453">
    <property type="term" value="P:regulation of intracellular pH"/>
    <property type="evidence" value="ECO:0007669"/>
    <property type="project" value="TreeGrafter"/>
</dbReference>
<feature type="transmembrane region" description="Helical" evidence="6">
    <location>
        <begin position="196"/>
        <end position="215"/>
    </location>
</feature>
<keyword evidence="4 6" id="KW-1133">Transmembrane helix</keyword>
<feature type="non-terminal residue" evidence="7">
    <location>
        <position position="1"/>
    </location>
</feature>
<dbReference type="GO" id="GO:0007040">
    <property type="term" value="P:lysosome organization"/>
    <property type="evidence" value="ECO:0007669"/>
    <property type="project" value="TreeGrafter"/>
</dbReference>
<evidence type="ECO:0000256" key="6">
    <source>
        <dbReference type="RuleBase" id="RU361113"/>
    </source>
</evidence>
<reference evidence="7 8" key="1">
    <citation type="submission" date="2019-04" db="EMBL/GenBank/DDBJ databases">
        <title>Annotation for the trematode Fasciola gigantica.</title>
        <authorList>
            <person name="Choi Y.-J."/>
        </authorList>
    </citation>
    <scope>NUCLEOTIDE SEQUENCE [LARGE SCALE GENOMIC DNA]</scope>
    <source>
        <strain evidence="7">Uganda_cow_1</strain>
    </source>
</reference>
<comment type="similarity">
    <text evidence="6">Belongs to the battenin family.</text>
</comment>
<dbReference type="Proteomes" id="UP000316759">
    <property type="component" value="Unassembled WGS sequence"/>
</dbReference>
<sequence>YFCLLNRPDHPKFRVSFACCRSNATRSSLLTERISHYSSLNSPEDRFGADTGSHSQPSRCDVSIHPNKEYEVHIREVVPNTEIWDTCSVSSESALAPDAGTHQDASLAGLLIYLSLVYFFEYLINQSLFELLHFENSIPDTQQYRWYQVLYQTGVFFSRSSVNLVQLRRTWIMAILQAGNFALCLTQVIYQYIPSIWIMCVIILYEGCLGGLAYVNTFYRIIQEASYPHALCFVMLIILRSFFYNTAPAYREYAMSFATIADSIGITVAGFLAIPLHHWLCTVLR</sequence>
<gene>
    <name evidence="7" type="ORF">FGIG_10299</name>
</gene>
<keyword evidence="2" id="KW-0813">Transport</keyword>
<evidence type="ECO:0000256" key="5">
    <source>
        <dbReference type="ARBA" id="ARBA00023136"/>
    </source>
</evidence>
<comment type="caution">
    <text evidence="6">Lacks conserved residue(s) required for the propagation of feature annotation.</text>
</comment>
<dbReference type="PANTHER" id="PTHR10981">
    <property type="entry name" value="BATTENIN"/>
    <property type="match status" value="1"/>
</dbReference>
<dbReference type="PANTHER" id="PTHR10981:SF0">
    <property type="entry name" value="BATTENIN"/>
    <property type="match status" value="1"/>
</dbReference>
<dbReference type="EMBL" id="SUNJ01003871">
    <property type="protein sequence ID" value="TPP64922.1"/>
    <property type="molecule type" value="Genomic_DNA"/>
</dbReference>
<evidence type="ECO:0000256" key="3">
    <source>
        <dbReference type="ARBA" id="ARBA00022692"/>
    </source>
</evidence>
<dbReference type="Pfam" id="PF02487">
    <property type="entry name" value="CLN3"/>
    <property type="match status" value="1"/>
</dbReference>
<comment type="subcellular location">
    <subcellularLocation>
        <location evidence="1">Endomembrane system</location>
        <topology evidence="1">Multi-pass membrane protein</topology>
    </subcellularLocation>
    <subcellularLocation>
        <location evidence="6">Lysosome membrane</location>
        <topology evidence="6">Multi-pass membrane protein</topology>
    </subcellularLocation>
</comment>
<evidence type="ECO:0000256" key="4">
    <source>
        <dbReference type="ARBA" id="ARBA00022989"/>
    </source>
</evidence>
<evidence type="ECO:0000256" key="2">
    <source>
        <dbReference type="ARBA" id="ARBA00022448"/>
    </source>
</evidence>